<gene>
    <name evidence="2" type="ORF">A2406_02170</name>
</gene>
<dbReference type="SUPFAM" id="SSF50998">
    <property type="entry name" value="Quinoprotein alcohol dehydrogenase-like"/>
    <property type="match status" value="1"/>
</dbReference>
<dbReference type="EMBL" id="MHKQ01000005">
    <property type="protein sequence ID" value="OGY94710.1"/>
    <property type="molecule type" value="Genomic_DNA"/>
</dbReference>
<comment type="caution">
    <text evidence="2">The sequence shown here is derived from an EMBL/GenBank/DDBJ whole genome shotgun (WGS) entry which is preliminary data.</text>
</comment>
<accession>A0A1G2C2A2</accession>
<protein>
    <recommendedName>
        <fullName evidence="4">Copper amine oxidase-like N-terminal domain-containing protein</fullName>
    </recommendedName>
</protein>
<evidence type="ECO:0008006" key="4">
    <source>
        <dbReference type="Google" id="ProtNLM"/>
    </source>
</evidence>
<dbReference type="InterPro" id="IPR011047">
    <property type="entry name" value="Quinoprotein_ADH-like_sf"/>
</dbReference>
<feature type="region of interest" description="Disordered" evidence="1">
    <location>
        <begin position="58"/>
        <end position="81"/>
    </location>
</feature>
<organism evidence="2 3">
    <name type="scientific">Candidatus Komeilibacteria bacterium RIFOXYC1_FULL_37_11</name>
    <dbReference type="NCBI Taxonomy" id="1798555"/>
    <lineage>
        <taxon>Bacteria</taxon>
        <taxon>Candidatus Komeiliibacteriota</taxon>
    </lineage>
</organism>
<dbReference type="AlphaFoldDB" id="A0A1G2C2A2"/>
<dbReference type="InterPro" id="IPR019198">
    <property type="entry name" value="Beta_propeller_containing"/>
</dbReference>
<dbReference type="Pfam" id="PF09826">
    <property type="entry name" value="Beta_propel"/>
    <property type="match status" value="1"/>
</dbReference>
<dbReference type="InterPro" id="IPR014441">
    <property type="entry name" value="UCP006425_b-propeller"/>
</dbReference>
<evidence type="ECO:0000256" key="1">
    <source>
        <dbReference type="SAM" id="MobiDB-lite"/>
    </source>
</evidence>
<name>A0A1G2C2A2_9BACT</name>
<dbReference type="Proteomes" id="UP000177626">
    <property type="component" value="Unassembled WGS sequence"/>
</dbReference>
<proteinExistence type="predicted"/>
<dbReference type="PIRSF" id="PIRSF006425">
    <property type="entry name" value="UCP006425_WD40"/>
    <property type="match status" value="1"/>
</dbReference>
<sequence length="642" mass="71760">MNLIPGKYQVNKSNEFSKFKSLDEFKKYIEEMEDGAYYSIGLTRNTATPQMAIDNLGDGSLPLGESDTVKEAPSGMGSGSADRFSGTNVQVVGIDEPDILKTDGQQIYFSDNSGGYWLEEPMPIDIMMDSTDSIAPRYVNDVKTNVIGAWPPTDLALSSEIKLAGDLLLADKVLLVFSDRKIVAYDVSNPKQPTEKWTIDLDDDTYLLNSRLYNDKVYLITQTYLNRYNPCPISPLLKSGQVLAIPCGEIYHPNSPIQVDSTFSVVSLDPQSGDIDNKISFVGNQGTANIYMSQNALYVAYTKNLDMFDFMFGFINSELKTLIPGDLLARINKLDDYDISSQSKFSELQTIMNEWMGSLDDDAMLKFENDMQNKAENYYEKNKRSLLSTGIAKININDLKISASGSVPGYLLNQFSMDEYQGNLRVATTIGDIWGWAPSGSDSQANDVYVLDQNLNTIGSVLNLGVGERIYSARFIGDLGYLVTFRQTDPFYVLNLADPKNPKMVGELKIPGYSSYLHPIKENKILGIGMENGNVKLSYFDVADASNPKEISKYSLSEYGSEALYNHHAFLQDEKHQVFFLPSYSGGYIFSYANDQIELVKAVSLPDAKRAVYINDYLYILANDYMAVLDENTWEKVNELDL</sequence>
<evidence type="ECO:0000313" key="2">
    <source>
        <dbReference type="EMBL" id="OGY94710.1"/>
    </source>
</evidence>
<reference evidence="2 3" key="1">
    <citation type="journal article" date="2016" name="Nat. Commun.">
        <title>Thousands of microbial genomes shed light on interconnected biogeochemical processes in an aquifer system.</title>
        <authorList>
            <person name="Anantharaman K."/>
            <person name="Brown C.T."/>
            <person name="Hug L.A."/>
            <person name="Sharon I."/>
            <person name="Castelle C.J."/>
            <person name="Probst A.J."/>
            <person name="Thomas B.C."/>
            <person name="Singh A."/>
            <person name="Wilkins M.J."/>
            <person name="Karaoz U."/>
            <person name="Brodie E.L."/>
            <person name="Williams K.H."/>
            <person name="Hubbard S.S."/>
            <person name="Banfield J.F."/>
        </authorList>
    </citation>
    <scope>NUCLEOTIDE SEQUENCE [LARGE SCALE GENOMIC DNA]</scope>
</reference>
<evidence type="ECO:0000313" key="3">
    <source>
        <dbReference type="Proteomes" id="UP000177626"/>
    </source>
</evidence>